<dbReference type="PANTHER" id="PTHR46496:SF1">
    <property type="entry name" value="ZEAXANTHIN EPOXIDASE, CHLOROPLASTIC"/>
    <property type="match status" value="1"/>
</dbReference>
<comment type="cofactor">
    <cofactor evidence="1">
        <name>FAD</name>
        <dbReference type="ChEBI" id="CHEBI:57692"/>
    </cofactor>
</comment>
<accession>A0A8S9FHM7</accession>
<reference evidence="7" key="1">
    <citation type="submission" date="2019-12" db="EMBL/GenBank/DDBJ databases">
        <title>Genome sequencing and annotation of Brassica cretica.</title>
        <authorList>
            <person name="Studholme D.J."/>
            <person name="Sarris P.F."/>
        </authorList>
    </citation>
    <scope>NUCLEOTIDE SEQUENCE</scope>
    <source>
        <strain evidence="7">PFS-102/07</strain>
        <tissue evidence="7">Leaf</tissue>
    </source>
</reference>
<evidence type="ECO:0000256" key="4">
    <source>
        <dbReference type="ARBA" id="ARBA00023002"/>
    </source>
</evidence>
<evidence type="ECO:0000256" key="1">
    <source>
        <dbReference type="ARBA" id="ARBA00001974"/>
    </source>
</evidence>
<dbReference type="GO" id="GO:0016491">
    <property type="term" value="F:oxidoreductase activity"/>
    <property type="evidence" value="ECO:0007669"/>
    <property type="project" value="UniProtKB-KW"/>
</dbReference>
<organism evidence="7">
    <name type="scientific">Brassica cretica</name>
    <name type="common">Mustard</name>
    <dbReference type="NCBI Taxonomy" id="69181"/>
    <lineage>
        <taxon>Eukaryota</taxon>
        <taxon>Viridiplantae</taxon>
        <taxon>Streptophyta</taxon>
        <taxon>Embryophyta</taxon>
        <taxon>Tracheophyta</taxon>
        <taxon>Spermatophyta</taxon>
        <taxon>Magnoliopsida</taxon>
        <taxon>eudicotyledons</taxon>
        <taxon>Gunneridae</taxon>
        <taxon>Pentapetalae</taxon>
        <taxon>rosids</taxon>
        <taxon>malvids</taxon>
        <taxon>Brassicales</taxon>
        <taxon>Brassicaceae</taxon>
        <taxon>Brassiceae</taxon>
        <taxon>Brassica</taxon>
    </lineage>
</organism>
<dbReference type="CDD" id="cd22702">
    <property type="entry name" value="FHA_ZEP-like"/>
    <property type="match status" value="1"/>
</dbReference>
<keyword evidence="2" id="KW-0285">Flavoprotein</keyword>
<dbReference type="EMBL" id="QGKY02002305">
    <property type="protein sequence ID" value="KAF2530332.1"/>
    <property type="molecule type" value="Genomic_DNA"/>
</dbReference>
<dbReference type="Pfam" id="PF00498">
    <property type="entry name" value="FHA"/>
    <property type="match status" value="1"/>
</dbReference>
<evidence type="ECO:0000256" key="2">
    <source>
        <dbReference type="ARBA" id="ARBA00022630"/>
    </source>
</evidence>
<evidence type="ECO:0000259" key="6">
    <source>
        <dbReference type="PROSITE" id="PS50006"/>
    </source>
</evidence>
<dbReference type="PROSITE" id="PS50006">
    <property type="entry name" value="FHA_DOMAIN"/>
    <property type="match status" value="1"/>
</dbReference>
<gene>
    <name evidence="7" type="ORF">F2Q70_00031180</name>
</gene>
<protein>
    <recommendedName>
        <fullName evidence="6">FHA domain-containing protein</fullName>
    </recommendedName>
</protein>
<dbReference type="Gene3D" id="2.60.200.20">
    <property type="match status" value="1"/>
</dbReference>
<evidence type="ECO:0000256" key="3">
    <source>
        <dbReference type="ARBA" id="ARBA00022827"/>
    </source>
</evidence>
<proteinExistence type="predicted"/>
<dbReference type="InterPro" id="IPR000253">
    <property type="entry name" value="FHA_dom"/>
</dbReference>
<keyword evidence="3" id="KW-0274">FAD</keyword>
<dbReference type="PANTHER" id="PTHR46496">
    <property type="match status" value="1"/>
</dbReference>
<keyword evidence="4" id="KW-0560">Oxidoreductase</keyword>
<evidence type="ECO:0000313" key="7">
    <source>
        <dbReference type="EMBL" id="KAF2530332.1"/>
    </source>
</evidence>
<dbReference type="AlphaFoldDB" id="A0A8S9FHM7"/>
<name>A0A8S9FHM7_BRACR</name>
<dbReference type="SUPFAM" id="SSF49879">
    <property type="entry name" value="SMAD/FHA domain"/>
    <property type="match status" value="1"/>
</dbReference>
<feature type="domain" description="FHA" evidence="6">
    <location>
        <begin position="251"/>
        <end position="305"/>
    </location>
</feature>
<feature type="region of interest" description="Disordered" evidence="5">
    <location>
        <begin position="1"/>
        <end position="21"/>
    </location>
</feature>
<dbReference type="InterPro" id="IPR008984">
    <property type="entry name" value="SMAD_FHA_dom_sf"/>
</dbReference>
<dbReference type="SMART" id="SM00240">
    <property type="entry name" value="FHA"/>
    <property type="match status" value="1"/>
</dbReference>
<comment type="caution">
    <text evidence="7">The sequence shown here is derived from an EMBL/GenBank/DDBJ whole genome shotgun (WGS) entry which is preliminary data.</text>
</comment>
<sequence>MFLSASPVPPTGVPTSVTQPSNSVIHGFTSGRRGNHYMSSLKACSIVKVDCFEVASHHGCSSDQSPVKIRLFDNLQVIANTNLELPDVVGQIRSVQGSDLTKETTQVVIRLLIDPYEESRRLRVAIIHGMARMAAIMASTYKAYLGVGLGPLSFLTKFRVPHPGRVGGRFFIDIAMPLMLNWVLGGNSEKLKGRPPSCRLTDKADDRLREWFEDDEALERTINGEWYLIPHGNECSVSETLRLTKDEDQPCIVGSEPDQDIPGTHIVIPSPQVSKMHARVIYKDGAFFLMDLRSEHGTYLTDNEGGKYRVTPNFPARFRPSDIIEFGSDKKILL</sequence>
<evidence type="ECO:0000256" key="5">
    <source>
        <dbReference type="SAM" id="MobiDB-lite"/>
    </source>
</evidence>